<proteinExistence type="predicted"/>
<keyword evidence="8" id="KW-0393">Immunoglobulin domain</keyword>
<keyword evidence="5" id="KW-1133">Transmembrane helix</keyword>
<keyword evidence="2" id="KW-0812">Transmembrane</keyword>
<evidence type="ECO:0000313" key="12">
    <source>
        <dbReference type="Proteomes" id="UP000193380"/>
    </source>
</evidence>
<protein>
    <recommendedName>
        <fullName evidence="10">Ig-like domain-containing protein</fullName>
    </recommendedName>
</protein>
<feature type="signal peptide" evidence="9">
    <location>
        <begin position="1"/>
        <end position="24"/>
    </location>
</feature>
<dbReference type="Pfam" id="PF07686">
    <property type="entry name" value="V-set"/>
    <property type="match status" value="1"/>
</dbReference>
<evidence type="ECO:0000256" key="8">
    <source>
        <dbReference type="ARBA" id="ARBA00023319"/>
    </source>
</evidence>
<dbReference type="PANTHER" id="PTHR12207:SF3">
    <property type="entry name" value="PROSTAGLANDIN F2 RECEPTOR NEGATIVE REGULATOR"/>
    <property type="match status" value="1"/>
</dbReference>
<dbReference type="InterPro" id="IPR013783">
    <property type="entry name" value="Ig-like_fold"/>
</dbReference>
<dbReference type="EMBL" id="FR905148">
    <property type="protein sequence ID" value="CDQ76522.1"/>
    <property type="molecule type" value="Genomic_DNA"/>
</dbReference>
<dbReference type="AlphaFoldDB" id="A0A060XBA8"/>
<dbReference type="InterPro" id="IPR007110">
    <property type="entry name" value="Ig-like_dom"/>
</dbReference>
<evidence type="ECO:0000256" key="9">
    <source>
        <dbReference type="SAM" id="SignalP"/>
    </source>
</evidence>
<evidence type="ECO:0000256" key="2">
    <source>
        <dbReference type="ARBA" id="ARBA00022692"/>
    </source>
</evidence>
<evidence type="ECO:0000256" key="4">
    <source>
        <dbReference type="ARBA" id="ARBA00022737"/>
    </source>
</evidence>
<dbReference type="InterPro" id="IPR036179">
    <property type="entry name" value="Ig-like_dom_sf"/>
</dbReference>
<organism evidence="11 12">
    <name type="scientific">Oncorhynchus mykiss</name>
    <name type="common">Rainbow trout</name>
    <name type="synonym">Salmo gairdneri</name>
    <dbReference type="NCBI Taxonomy" id="8022"/>
    <lineage>
        <taxon>Eukaryota</taxon>
        <taxon>Metazoa</taxon>
        <taxon>Chordata</taxon>
        <taxon>Craniata</taxon>
        <taxon>Vertebrata</taxon>
        <taxon>Euteleostomi</taxon>
        <taxon>Actinopterygii</taxon>
        <taxon>Neopterygii</taxon>
        <taxon>Teleostei</taxon>
        <taxon>Protacanthopterygii</taxon>
        <taxon>Salmoniformes</taxon>
        <taxon>Salmonidae</taxon>
        <taxon>Salmoninae</taxon>
        <taxon>Oncorhynchus</taxon>
    </lineage>
</organism>
<dbReference type="PROSITE" id="PS50835">
    <property type="entry name" value="IG_LIKE"/>
    <property type="match status" value="3"/>
</dbReference>
<keyword evidence="6" id="KW-0472">Membrane</keyword>
<evidence type="ECO:0000256" key="3">
    <source>
        <dbReference type="ARBA" id="ARBA00022729"/>
    </source>
</evidence>
<dbReference type="SMART" id="SM00408">
    <property type="entry name" value="IGc2"/>
    <property type="match status" value="3"/>
</dbReference>
<sequence length="555" mass="59228">MTRICRMEHLSLLLLFLSMGVSHARVVSVSPGPLLRVEGQPVSLRCDVTDYEGPREQDFDWTMQQAEAGSIQVISTFDPKYSDLSLSDRVASGDLSVVRLGDSVVELRIQEVRSSDSATYLCSTPSTDSVFSGNYNAGVALKVIANTLKVAPEAPEPVVPEGGDITLSCNVTRHFTDPTYLSVTWSLRRPGIPLVDILTIGPDGDVVTGSGSAQRYADGGLRLAIRRDGAFGLVVAGVTQADAGMYVCTGREWIHEEGGQWKNIVGKTVEMGAVAVTPTARSLSVVAMSNTTLNMDDTLTLTCLVSAGNLASLALEVTWLVDGRTAVSQDRDGVVSNGSPSVGLERTGPGEFRLVVRGVRGSDKGMYSCRVRAWVGGGGRWYQAAEKTSNPVQVLVTQISGCHHVPLLTFSLFINVSLSSPPPIFLSLPPEPNFAVTLTSSSTPQVTGDPTELACHVTNITHFLAGGRLGVTWEYTPLPGPPGDRLTTTQTTLPIGSLDAHGNLKSGTLYRDRLESGAIVLTRVEPDTFKLRFLRTQVGRGHGGVCVQCDSVDSL</sequence>
<dbReference type="InterPro" id="IPR013106">
    <property type="entry name" value="Ig_V-set"/>
</dbReference>
<reference evidence="11" key="1">
    <citation type="journal article" date="2014" name="Nat. Commun.">
        <title>The rainbow trout genome provides novel insights into evolution after whole-genome duplication in vertebrates.</title>
        <authorList>
            <person name="Berthelot C."/>
            <person name="Brunet F."/>
            <person name="Chalopin D."/>
            <person name="Juanchich A."/>
            <person name="Bernard M."/>
            <person name="Noel B."/>
            <person name="Bento P."/>
            <person name="Da Silva C."/>
            <person name="Labadie K."/>
            <person name="Alberti A."/>
            <person name="Aury J.M."/>
            <person name="Louis A."/>
            <person name="Dehais P."/>
            <person name="Bardou P."/>
            <person name="Montfort J."/>
            <person name="Klopp C."/>
            <person name="Cabau C."/>
            <person name="Gaspin C."/>
            <person name="Thorgaard G.H."/>
            <person name="Boussaha M."/>
            <person name="Quillet E."/>
            <person name="Guyomard R."/>
            <person name="Galiana D."/>
            <person name="Bobe J."/>
            <person name="Volff J.N."/>
            <person name="Genet C."/>
            <person name="Wincker P."/>
            <person name="Jaillon O."/>
            <person name="Roest Crollius H."/>
            <person name="Guiguen Y."/>
        </authorList>
    </citation>
    <scope>NUCLEOTIDE SEQUENCE [LARGE SCALE GENOMIC DNA]</scope>
</reference>
<feature type="domain" description="Ig-like" evidence="10">
    <location>
        <begin position="278"/>
        <end position="371"/>
    </location>
</feature>
<feature type="domain" description="Ig-like" evidence="10">
    <location>
        <begin position="24"/>
        <end position="132"/>
    </location>
</feature>
<dbReference type="PANTHER" id="PTHR12207">
    <property type="entry name" value="V-SET AND TRANSMEMBRANE DOMAIN-CONTAINING PROTEIN"/>
    <property type="match status" value="1"/>
</dbReference>
<feature type="domain" description="Ig-like" evidence="10">
    <location>
        <begin position="152"/>
        <end position="249"/>
    </location>
</feature>
<dbReference type="Proteomes" id="UP000193380">
    <property type="component" value="Unassembled WGS sequence"/>
</dbReference>
<dbReference type="PaxDb" id="8022-A0A060XBA8"/>
<name>A0A060XBA8_ONCMY</name>
<evidence type="ECO:0000259" key="10">
    <source>
        <dbReference type="PROSITE" id="PS50835"/>
    </source>
</evidence>
<evidence type="ECO:0000256" key="7">
    <source>
        <dbReference type="ARBA" id="ARBA00023157"/>
    </source>
</evidence>
<dbReference type="SMART" id="SM00406">
    <property type="entry name" value="IGv"/>
    <property type="match status" value="2"/>
</dbReference>
<dbReference type="InterPro" id="IPR051102">
    <property type="entry name" value="IgSF_V-set/TM_domain"/>
</dbReference>
<dbReference type="Gene3D" id="2.60.40.10">
    <property type="entry name" value="Immunoglobulins"/>
    <property type="match status" value="3"/>
</dbReference>
<accession>A0A060XBA8</accession>
<keyword evidence="7" id="KW-1015">Disulfide bond</keyword>
<dbReference type="InterPro" id="IPR013151">
    <property type="entry name" value="Immunoglobulin_dom"/>
</dbReference>
<dbReference type="InterPro" id="IPR003599">
    <property type="entry name" value="Ig_sub"/>
</dbReference>
<comment type="subcellular location">
    <subcellularLocation>
        <location evidence="1">Membrane</location>
        <topology evidence="1">Single-pass membrane protein</topology>
    </subcellularLocation>
</comment>
<evidence type="ECO:0000256" key="6">
    <source>
        <dbReference type="ARBA" id="ARBA00023136"/>
    </source>
</evidence>
<dbReference type="FunFam" id="2.60.40.10:FF:000191">
    <property type="entry name" value="Immunoglobulin superfamily member 3"/>
    <property type="match status" value="1"/>
</dbReference>
<evidence type="ECO:0000313" key="11">
    <source>
        <dbReference type="EMBL" id="CDQ76522.1"/>
    </source>
</evidence>
<dbReference type="Pfam" id="PF00047">
    <property type="entry name" value="ig"/>
    <property type="match status" value="1"/>
</dbReference>
<keyword evidence="3 9" id="KW-0732">Signal</keyword>
<dbReference type="SUPFAM" id="SSF48726">
    <property type="entry name" value="Immunoglobulin"/>
    <property type="match status" value="3"/>
</dbReference>
<reference evidence="11" key="2">
    <citation type="submission" date="2014-03" db="EMBL/GenBank/DDBJ databases">
        <authorList>
            <person name="Genoscope - CEA"/>
        </authorList>
    </citation>
    <scope>NUCLEOTIDE SEQUENCE</scope>
</reference>
<evidence type="ECO:0000256" key="1">
    <source>
        <dbReference type="ARBA" id="ARBA00004167"/>
    </source>
</evidence>
<evidence type="ECO:0000256" key="5">
    <source>
        <dbReference type="ARBA" id="ARBA00022989"/>
    </source>
</evidence>
<dbReference type="STRING" id="8022.A0A060XBA8"/>
<keyword evidence="4" id="KW-0677">Repeat</keyword>
<feature type="chain" id="PRO_5001595776" description="Ig-like domain-containing protein" evidence="9">
    <location>
        <begin position="25"/>
        <end position="555"/>
    </location>
</feature>
<dbReference type="InterPro" id="IPR003598">
    <property type="entry name" value="Ig_sub2"/>
</dbReference>
<gene>
    <name evidence="11" type="ORF">GSONMT00000222001</name>
</gene>
<dbReference type="SMART" id="SM00409">
    <property type="entry name" value="IG"/>
    <property type="match status" value="3"/>
</dbReference>
<dbReference type="GO" id="GO:0016020">
    <property type="term" value="C:membrane"/>
    <property type="evidence" value="ECO:0007669"/>
    <property type="project" value="UniProtKB-SubCell"/>
</dbReference>